<dbReference type="PROSITE" id="PS00503">
    <property type="entry name" value="PECTINESTERASE_2"/>
    <property type="match status" value="1"/>
</dbReference>
<evidence type="ECO:0000259" key="13">
    <source>
        <dbReference type="SMART" id="SM00856"/>
    </source>
</evidence>
<dbReference type="Gene3D" id="2.160.20.10">
    <property type="entry name" value="Single-stranded right-handed beta-helix, Pectin lyase-like"/>
    <property type="match status" value="1"/>
</dbReference>
<name>A0A9E7KA21_9LILI</name>
<evidence type="ECO:0000256" key="5">
    <source>
        <dbReference type="ARBA" id="ARBA00022801"/>
    </source>
</evidence>
<keyword evidence="5 12" id="KW-0378">Hydrolase</keyword>
<dbReference type="InterPro" id="IPR006501">
    <property type="entry name" value="Pectinesterase_inhib_dom"/>
</dbReference>
<comment type="similarity">
    <text evidence="3">In the C-terminal section; belongs to the pectinesterase family.</text>
</comment>
<organism evidence="14 15">
    <name type="scientific">Musa troglodytarum</name>
    <name type="common">fe'i banana</name>
    <dbReference type="NCBI Taxonomy" id="320322"/>
    <lineage>
        <taxon>Eukaryota</taxon>
        <taxon>Viridiplantae</taxon>
        <taxon>Streptophyta</taxon>
        <taxon>Embryophyta</taxon>
        <taxon>Tracheophyta</taxon>
        <taxon>Spermatophyta</taxon>
        <taxon>Magnoliopsida</taxon>
        <taxon>Liliopsida</taxon>
        <taxon>Zingiberales</taxon>
        <taxon>Musaceae</taxon>
        <taxon>Musa</taxon>
    </lineage>
</organism>
<evidence type="ECO:0000313" key="14">
    <source>
        <dbReference type="EMBL" id="URE09739.1"/>
    </source>
</evidence>
<comment type="pathway">
    <text evidence="1 12">Glycan metabolism; pectin degradation; 2-dehydro-3-deoxy-D-gluconate from pectin: step 1/5.</text>
</comment>
<dbReference type="InterPro" id="IPR011050">
    <property type="entry name" value="Pectin_lyase_fold/virulence"/>
</dbReference>
<comment type="catalytic activity">
    <reaction evidence="9 12">
        <text>[(1-&gt;4)-alpha-D-galacturonosyl methyl ester](n) + n H2O = [(1-&gt;4)-alpha-D-galacturonosyl](n) + n methanol + n H(+)</text>
        <dbReference type="Rhea" id="RHEA:22380"/>
        <dbReference type="Rhea" id="RHEA-COMP:14570"/>
        <dbReference type="Rhea" id="RHEA-COMP:14573"/>
        <dbReference type="ChEBI" id="CHEBI:15377"/>
        <dbReference type="ChEBI" id="CHEBI:15378"/>
        <dbReference type="ChEBI" id="CHEBI:17790"/>
        <dbReference type="ChEBI" id="CHEBI:140522"/>
        <dbReference type="ChEBI" id="CHEBI:140523"/>
        <dbReference type="EC" id="3.1.1.11"/>
    </reaction>
</comment>
<evidence type="ECO:0000256" key="4">
    <source>
        <dbReference type="ARBA" id="ARBA00013229"/>
    </source>
</evidence>
<feature type="domain" description="Pectinesterase inhibitor" evidence="13">
    <location>
        <begin position="40"/>
        <end position="188"/>
    </location>
</feature>
<dbReference type="SUPFAM" id="SSF101148">
    <property type="entry name" value="Plant invertase/pectin methylesterase inhibitor"/>
    <property type="match status" value="1"/>
</dbReference>
<dbReference type="InterPro" id="IPR035513">
    <property type="entry name" value="Invertase/methylesterase_inhib"/>
</dbReference>
<evidence type="ECO:0000256" key="11">
    <source>
        <dbReference type="PROSITE-ProRule" id="PRU10040"/>
    </source>
</evidence>
<evidence type="ECO:0000256" key="7">
    <source>
        <dbReference type="ARBA" id="ARBA00023157"/>
    </source>
</evidence>
<dbReference type="CDD" id="cd15798">
    <property type="entry name" value="PMEI-like_3"/>
    <property type="match status" value="1"/>
</dbReference>
<dbReference type="AlphaFoldDB" id="A0A9E7KA21"/>
<dbReference type="EMBL" id="CP097508">
    <property type="protein sequence ID" value="URE09739.1"/>
    <property type="molecule type" value="Genomic_DNA"/>
</dbReference>
<keyword evidence="15" id="KW-1185">Reference proteome</keyword>
<evidence type="ECO:0000256" key="3">
    <source>
        <dbReference type="ARBA" id="ARBA00007786"/>
    </source>
</evidence>
<dbReference type="OrthoDB" id="2019149at2759"/>
<comment type="similarity">
    <text evidence="2">In the N-terminal section; belongs to the PMEI family.</text>
</comment>
<dbReference type="PANTHER" id="PTHR31707">
    <property type="entry name" value="PECTINESTERASE"/>
    <property type="match status" value="1"/>
</dbReference>
<evidence type="ECO:0000256" key="9">
    <source>
        <dbReference type="ARBA" id="ARBA00047928"/>
    </source>
</evidence>
<accession>A0A9E7KA21</accession>
<dbReference type="SMART" id="SM00856">
    <property type="entry name" value="PMEI"/>
    <property type="match status" value="1"/>
</dbReference>
<evidence type="ECO:0000256" key="6">
    <source>
        <dbReference type="ARBA" id="ARBA00023085"/>
    </source>
</evidence>
<dbReference type="SUPFAM" id="SSF51126">
    <property type="entry name" value="Pectin lyase-like"/>
    <property type="match status" value="1"/>
</dbReference>
<dbReference type="GO" id="GO:0030599">
    <property type="term" value="F:pectinesterase activity"/>
    <property type="evidence" value="ECO:0007669"/>
    <property type="project" value="UniProtKB-UniRule"/>
</dbReference>
<dbReference type="GO" id="GO:0042545">
    <property type="term" value="P:cell wall modification"/>
    <property type="evidence" value="ECO:0007669"/>
    <property type="project" value="UniProtKB-UniRule"/>
</dbReference>
<dbReference type="Gene3D" id="1.20.140.40">
    <property type="entry name" value="Invertase/pectin methylesterase inhibitor family protein"/>
    <property type="match status" value="1"/>
</dbReference>
<evidence type="ECO:0000256" key="10">
    <source>
        <dbReference type="ARBA" id="ARBA00057335"/>
    </source>
</evidence>
<dbReference type="FunFam" id="1.20.140.40:FF:000001">
    <property type="entry name" value="Pectinesterase"/>
    <property type="match status" value="1"/>
</dbReference>
<dbReference type="Proteomes" id="UP001055439">
    <property type="component" value="Chromosome 6"/>
</dbReference>
<evidence type="ECO:0000256" key="12">
    <source>
        <dbReference type="RuleBase" id="RU000589"/>
    </source>
</evidence>
<reference evidence="14" key="1">
    <citation type="submission" date="2022-05" db="EMBL/GenBank/DDBJ databases">
        <title>The Musa troglodytarum L. genome provides insights into the mechanism of non-climacteric behaviour and enrichment of carotenoids.</title>
        <authorList>
            <person name="Wang J."/>
        </authorList>
    </citation>
    <scope>NUCLEOTIDE SEQUENCE</scope>
    <source>
        <tissue evidence="14">Leaf</tissue>
    </source>
</reference>
<comment type="function">
    <text evidence="10">Acts in the modification of cell walls via demethylesterification of cell wall pectin.</text>
</comment>
<dbReference type="FunFam" id="2.160.20.10:FF:000001">
    <property type="entry name" value="Pectinesterase"/>
    <property type="match status" value="1"/>
</dbReference>
<keyword evidence="6 12" id="KW-0063">Aspartyl esterase</keyword>
<dbReference type="EC" id="3.1.1.11" evidence="4 12"/>
<dbReference type="Pfam" id="PF01095">
    <property type="entry name" value="Pectinesterase"/>
    <property type="match status" value="1"/>
</dbReference>
<dbReference type="NCBIfam" id="TIGR01614">
    <property type="entry name" value="PME_inhib"/>
    <property type="match status" value="1"/>
</dbReference>
<dbReference type="InterPro" id="IPR000070">
    <property type="entry name" value="Pectinesterase_cat"/>
</dbReference>
<evidence type="ECO:0000313" key="15">
    <source>
        <dbReference type="Proteomes" id="UP001055439"/>
    </source>
</evidence>
<evidence type="ECO:0000256" key="2">
    <source>
        <dbReference type="ARBA" id="ARBA00006027"/>
    </source>
</evidence>
<dbReference type="Pfam" id="PF04043">
    <property type="entry name" value="PMEI"/>
    <property type="match status" value="1"/>
</dbReference>
<dbReference type="InterPro" id="IPR012334">
    <property type="entry name" value="Pectin_lyas_fold"/>
</dbReference>
<dbReference type="GO" id="GO:0004857">
    <property type="term" value="F:enzyme inhibitor activity"/>
    <property type="evidence" value="ECO:0007669"/>
    <property type="project" value="InterPro"/>
</dbReference>
<dbReference type="GO" id="GO:0045490">
    <property type="term" value="P:pectin catabolic process"/>
    <property type="evidence" value="ECO:0007669"/>
    <property type="project" value="UniProtKB-UniRule"/>
</dbReference>
<proteinExistence type="inferred from homology"/>
<feature type="active site" evidence="11">
    <location>
        <position position="384"/>
    </location>
</feature>
<protein>
    <recommendedName>
        <fullName evidence="4 12">Pectinesterase</fullName>
        <ecNumber evidence="4 12">3.1.1.11</ecNumber>
    </recommendedName>
</protein>
<keyword evidence="7" id="KW-1015">Disulfide bond</keyword>
<sequence length="546" mass="59260">MSNKAVLGALSAVLLVAAVIGAVLLVAAVIGAASDDSLAAASKSVTAICASTDYADVCERTLSAAINGTASPKEIIQASFTVAIKEIEAASHLSNNVSSSATDSMNKDGFDICRRLFEDATEELQAALSETHDLDGLARRTDDIKCWLSAVISYQQTCLDAITQPDLHSTMKDGLVTASQVTSNAIAIVDGLSSLFKNFQVPVNMGTDAKGYPTWFSAHDRKLLAVQARGELKPNMVVAQDGSGDYKTINAALGAMPKKYTGRYVIYVKAGIYRENVIVTKDKVNVFMYGDGPTRTVVTGSKNNVDGVQTMNTATFAAEGQGFIGKHMGFSNTAGPEKHQAVALRVQADLAAFFDCRMDAFQDTLYVQAHRQFYRDCVVSGTVDFIFGDSSTVLQNCLIVVRRPMDNQQNTVTAHGRQEKEDTALVIQDCSIVPDKSLFPDRLKIPSYLGRPWKAYSRTIIMESTIGDLIRPEGWLPWDGDQFLKTLFYAEYGNRGPGAGTSGRVKWPGFHVIDRQTAQQYTVNSLIQGPRWIEDSGIPYFGGFKN</sequence>
<evidence type="ECO:0000256" key="8">
    <source>
        <dbReference type="ARBA" id="ARBA00023180"/>
    </source>
</evidence>
<evidence type="ECO:0000256" key="1">
    <source>
        <dbReference type="ARBA" id="ARBA00005184"/>
    </source>
</evidence>
<dbReference type="InterPro" id="IPR033131">
    <property type="entry name" value="Pectinesterase_Asp_AS"/>
</dbReference>
<keyword evidence="8" id="KW-0325">Glycoprotein</keyword>
<gene>
    <name evidence="14" type="ORF">MUK42_04659</name>
</gene>